<proteinExistence type="predicted"/>
<dbReference type="AlphaFoldDB" id="A0A1J1IDE7"/>
<reference evidence="1 2" key="1">
    <citation type="submission" date="2015-04" db="EMBL/GenBank/DDBJ databases">
        <authorList>
            <person name="Syromyatnikov M.Y."/>
            <person name="Popov V.N."/>
        </authorList>
    </citation>
    <scope>NUCLEOTIDE SEQUENCE [LARGE SCALE GENOMIC DNA]</scope>
</reference>
<name>A0A1J1IDE7_9DIPT</name>
<gene>
    <name evidence="1" type="ORF">CLUMA_CG011655</name>
</gene>
<sequence length="65" mass="7855">MEVIYVWEGSSPLKKCKAKKNNSIQMNFPVKEFRSRDEFILWLRWLKEADEITEKSDEVLIYRST</sequence>
<accession>A0A1J1IDE7</accession>
<dbReference type="EMBL" id="CVRI01000047">
    <property type="protein sequence ID" value="CRK98293.1"/>
    <property type="molecule type" value="Genomic_DNA"/>
</dbReference>
<organism evidence="1 2">
    <name type="scientific">Clunio marinus</name>
    <dbReference type="NCBI Taxonomy" id="568069"/>
    <lineage>
        <taxon>Eukaryota</taxon>
        <taxon>Metazoa</taxon>
        <taxon>Ecdysozoa</taxon>
        <taxon>Arthropoda</taxon>
        <taxon>Hexapoda</taxon>
        <taxon>Insecta</taxon>
        <taxon>Pterygota</taxon>
        <taxon>Neoptera</taxon>
        <taxon>Endopterygota</taxon>
        <taxon>Diptera</taxon>
        <taxon>Nematocera</taxon>
        <taxon>Chironomoidea</taxon>
        <taxon>Chironomidae</taxon>
        <taxon>Clunio</taxon>
    </lineage>
</organism>
<protein>
    <submittedName>
        <fullName evidence="1">CLUMA_CG011655, isoform A</fullName>
    </submittedName>
</protein>
<keyword evidence="2" id="KW-1185">Reference proteome</keyword>
<dbReference type="Proteomes" id="UP000183832">
    <property type="component" value="Unassembled WGS sequence"/>
</dbReference>
<evidence type="ECO:0000313" key="2">
    <source>
        <dbReference type="Proteomes" id="UP000183832"/>
    </source>
</evidence>
<evidence type="ECO:0000313" key="1">
    <source>
        <dbReference type="EMBL" id="CRK98293.1"/>
    </source>
</evidence>